<dbReference type="STRING" id="198628.Dda3937_04388"/>
<sequence length="92" mass="10330">MQMRWLYYSAHPWASPFQGRRTLRSTLLPAELSLTPVTYSCKLLGIRCVAALQGSMSFALSGQRTALFNTQCVLSCNSNYFGYSDFYDRVGG</sequence>
<proteinExistence type="predicted"/>
<gene>
    <name evidence="1" type="ordered locus">Dda3937_04388</name>
</gene>
<protein>
    <submittedName>
        <fullName evidence="1">Uncharacterized protein</fullName>
    </submittedName>
</protein>
<name>E0SCZ2_DICD3</name>
<organism evidence="1 2">
    <name type="scientific">Dickeya dadantii (strain 3937)</name>
    <name type="common">Erwinia chrysanthemi (strain 3937)</name>
    <dbReference type="NCBI Taxonomy" id="198628"/>
    <lineage>
        <taxon>Bacteria</taxon>
        <taxon>Pseudomonadati</taxon>
        <taxon>Pseudomonadota</taxon>
        <taxon>Gammaproteobacteria</taxon>
        <taxon>Enterobacterales</taxon>
        <taxon>Pectobacteriaceae</taxon>
        <taxon>Dickeya</taxon>
    </lineage>
</organism>
<reference evidence="1 2" key="1">
    <citation type="journal article" date="2011" name="J. Bacteriol.">
        <title>Genome sequence of the plant-pathogenic bacterium Dickeya dadantii 3937.</title>
        <authorList>
            <person name="Glasner J.D."/>
            <person name="Yang C.H."/>
            <person name="Reverchon S."/>
            <person name="Hugouvieux-Cotte-Pattat N."/>
            <person name="Condemine G."/>
            <person name="Bohin J.P."/>
            <person name="Van Gijsegem F."/>
            <person name="Yang S."/>
            <person name="Franza T."/>
            <person name="Expert D."/>
            <person name="Plunkett G. III"/>
            <person name="San Francisco M.J."/>
            <person name="Charkowski A.O."/>
            <person name="Py B."/>
            <person name="Bell K."/>
            <person name="Rauscher L."/>
            <person name="Rodriguez-Palenzuela P."/>
            <person name="Toussaint A."/>
            <person name="Holeva M.C."/>
            <person name="He S.Y."/>
            <person name="Douet V."/>
            <person name="Boccara M."/>
            <person name="Blanco C."/>
            <person name="Toth I."/>
            <person name="Anderson B.D."/>
            <person name="Biehl B.S."/>
            <person name="Mau B."/>
            <person name="Flynn S.M."/>
            <person name="Barras F."/>
            <person name="Lindeberg M."/>
            <person name="Birch P.R."/>
            <person name="Tsuyumu S."/>
            <person name="Shi X."/>
            <person name="Hibbing M."/>
            <person name="Yap M.N."/>
            <person name="Carpentier M."/>
            <person name="Dassa E."/>
            <person name="Umehara M."/>
            <person name="Kim J.F."/>
            <person name="Rusch M."/>
            <person name="Soni P."/>
            <person name="Mayhew G.F."/>
            <person name="Fouts D.E."/>
            <person name="Gill S.R."/>
            <person name="Blattner F.R."/>
            <person name="Keen N.T."/>
            <person name="Perna N.T."/>
        </authorList>
    </citation>
    <scope>NUCLEOTIDE SEQUENCE [LARGE SCALE GENOMIC DNA]</scope>
    <source>
        <strain evidence="1 2">3937</strain>
    </source>
</reference>
<keyword evidence="2" id="KW-1185">Reference proteome</keyword>
<dbReference type="Proteomes" id="UP000006859">
    <property type="component" value="Chromosome"/>
</dbReference>
<dbReference type="EMBL" id="CP002038">
    <property type="protein sequence ID" value="ADM99783.1"/>
    <property type="molecule type" value="Genomic_DNA"/>
</dbReference>
<dbReference type="HOGENOM" id="CLU_2408551_0_0_6"/>
<accession>E0SCZ2</accession>
<evidence type="ECO:0000313" key="2">
    <source>
        <dbReference type="Proteomes" id="UP000006859"/>
    </source>
</evidence>
<dbReference type="AlphaFoldDB" id="E0SCZ2"/>
<dbReference type="KEGG" id="ddd:Dda3937_04388"/>
<evidence type="ECO:0000313" key="1">
    <source>
        <dbReference type="EMBL" id="ADM99783.1"/>
    </source>
</evidence>
<dbReference type="eggNOG" id="ENOG5030MZ8">
    <property type="taxonomic scope" value="Bacteria"/>
</dbReference>